<keyword evidence="2" id="KW-0472">Membrane</keyword>
<sequence length="1090" mass="115294">MAFKLSLASLVDQSDVSTHFASSFSDAAAEALGPSDGLPRILPQVFLVNPSTDNIFRHIDTQNAHAAIIGLIYFSMWMGALGWDIVSTAPFDIRVIRETTWSSIFSSVYSVAYLLSRYVSLAWIVTAVTNSIIMTSSCDPWMKASTALFSIAISATMLVFCLRTCSIWQMRSKVVIPVMTAWALVAAFAVLLPAMSDGTHVESSNFCAWHFNGLYVVGVFASLLLFDVLCLVLTVLKLNKAGWRGIARGIFPSSRHNYDAEDVKTMLVQKTTAFFVIQFVFLISALLLYVLTDRYAYRLMNIVASVAVASSMAGRIFRKAWRQTRELAPERINRPPSYYPAWADEHLDRRDASDPAVLSMPYPGYPGGSRPGTSGNFSSSGGAHGGPGAFKRPSGRRRPDSLDFYVEGELGAKSHSASAVSLRSCGQDRSGQLPSSAAQTAAQTYAAQQLQALYAMDSVVVEGTGGNPRRGPTYGSHLIGDDAGLPSDDADRIEVQDGGRPPRGQGLDAAHRDGAVSTRTLERSSEEQRAITQALNPALREDLNPAPAYSRHLLGTGHHRRASDDSSGGEQVPFAGQWDTRGARRLGTADSSASSSAAGAGAVFAYSSFGRASTASAAGLAAEDIASGASLLINDGRWKRRPSAISTVSAERSGAPEMEERRRLYVASPPMSAGARLSSREESRRVYDVESVKAAARMEPLPASTMLSRQNTVRPSTTSTVEQRRGALGGQLDGSPSMATGSSPRMGLASGAPHSPNGGPGATAVWGGAVATGIHRSPSHDSGSGSTGHDQLTPRPKTAPAWPSPHLSPSASTASHATLVPVAGLDRTLSADSGDGVTIGRCSDPTDEADALFAFRQTIEEDSREMGRSTRSRAGRSRSSTMDRAGRPQSSRDGGELRPRTSRGAGLSSNGRAQTSDGAGTGTGEDAEDLRGRNPSQPLSQDAQRPRSAHGSQSRPSPRLHQDQPSVPGSRSRPGTSKSRTRPSSSSHGRRLDSSAGSRRRSRLTSADGTVSSSGGGTRPSTAAGEDVRPFGFGILHHRNGLSSASSLATEADAVDSEGDAELDLAHLGSAIEAQYAKLAAEAEMSLDLP</sequence>
<evidence type="ECO:0000313" key="4">
    <source>
        <dbReference type="Proteomes" id="UP000323386"/>
    </source>
</evidence>
<protein>
    <submittedName>
        <fullName evidence="3">Uncharacterized protein</fullName>
    </submittedName>
</protein>
<dbReference type="AlphaFoldDB" id="A0A5C3FC85"/>
<dbReference type="Proteomes" id="UP000323386">
    <property type="component" value="Unassembled WGS sequence"/>
</dbReference>
<feature type="transmembrane region" description="Helical" evidence="2">
    <location>
        <begin position="174"/>
        <end position="194"/>
    </location>
</feature>
<feature type="region of interest" description="Disordered" evidence="1">
    <location>
        <begin position="464"/>
        <end position="530"/>
    </location>
</feature>
<feature type="compositionally biased region" description="Basic and acidic residues" evidence="1">
    <location>
        <begin position="509"/>
        <end position="529"/>
    </location>
</feature>
<feature type="transmembrane region" description="Helical" evidence="2">
    <location>
        <begin position="104"/>
        <end position="124"/>
    </location>
</feature>
<feature type="transmembrane region" description="Helical" evidence="2">
    <location>
        <begin position="214"/>
        <end position="236"/>
    </location>
</feature>
<name>A0A5C3FC85_9BASI</name>
<feature type="region of interest" description="Disordered" evidence="1">
    <location>
        <begin position="852"/>
        <end position="1028"/>
    </location>
</feature>
<feature type="compositionally biased region" description="Polar residues" evidence="1">
    <location>
        <begin position="705"/>
        <end position="721"/>
    </location>
</feature>
<keyword evidence="4" id="KW-1185">Reference proteome</keyword>
<keyword evidence="2" id="KW-1133">Transmembrane helix</keyword>
<feature type="compositionally biased region" description="Polar residues" evidence="1">
    <location>
        <begin position="934"/>
        <end position="943"/>
    </location>
</feature>
<accession>A0A5C3FC85</accession>
<feature type="transmembrane region" description="Helical" evidence="2">
    <location>
        <begin position="64"/>
        <end position="83"/>
    </location>
</feature>
<feature type="region of interest" description="Disordered" evidence="1">
    <location>
        <begin position="664"/>
        <end position="819"/>
    </location>
</feature>
<evidence type="ECO:0000256" key="1">
    <source>
        <dbReference type="SAM" id="MobiDB-lite"/>
    </source>
</evidence>
<feature type="compositionally biased region" description="Polar residues" evidence="1">
    <location>
        <begin position="807"/>
        <end position="816"/>
    </location>
</feature>
<feature type="compositionally biased region" description="Low complexity" evidence="1">
    <location>
        <begin position="371"/>
        <end position="381"/>
    </location>
</feature>
<feature type="compositionally biased region" description="Low complexity" evidence="1">
    <location>
        <begin position="968"/>
        <end position="987"/>
    </location>
</feature>
<evidence type="ECO:0000256" key="2">
    <source>
        <dbReference type="SAM" id="Phobius"/>
    </source>
</evidence>
<proteinExistence type="predicted"/>
<feature type="compositionally biased region" description="Basic and acidic residues" evidence="1">
    <location>
        <begin position="678"/>
        <end position="691"/>
    </location>
</feature>
<evidence type="ECO:0000313" key="3">
    <source>
        <dbReference type="EMBL" id="SPO42053.1"/>
    </source>
</evidence>
<gene>
    <name evidence="3" type="ORF">PSFLO_07536</name>
</gene>
<reference evidence="3 4" key="1">
    <citation type="submission" date="2018-03" db="EMBL/GenBank/DDBJ databases">
        <authorList>
            <person name="Guldener U."/>
        </authorList>
    </citation>
    <scope>NUCLEOTIDE SEQUENCE [LARGE SCALE GENOMIC DNA]</scope>
    <source>
        <strain evidence="3 4">DAOM196992</strain>
    </source>
</reference>
<feature type="compositionally biased region" description="Low complexity" evidence="1">
    <location>
        <begin position="762"/>
        <end position="789"/>
    </location>
</feature>
<feature type="transmembrane region" description="Helical" evidence="2">
    <location>
        <begin position="273"/>
        <end position="291"/>
    </location>
</feature>
<feature type="region of interest" description="Disordered" evidence="1">
    <location>
        <begin position="557"/>
        <end position="595"/>
    </location>
</feature>
<feature type="compositionally biased region" description="Basic and acidic residues" evidence="1">
    <location>
        <begin position="858"/>
        <end position="868"/>
    </location>
</feature>
<feature type="region of interest" description="Disordered" evidence="1">
    <location>
        <begin position="358"/>
        <end position="401"/>
    </location>
</feature>
<feature type="transmembrane region" description="Helical" evidence="2">
    <location>
        <begin position="144"/>
        <end position="162"/>
    </location>
</feature>
<feature type="compositionally biased region" description="Polar residues" evidence="1">
    <location>
        <begin position="907"/>
        <end position="918"/>
    </location>
</feature>
<keyword evidence="2" id="KW-0812">Transmembrane</keyword>
<dbReference type="OrthoDB" id="3038990at2759"/>
<dbReference type="EMBL" id="OOIP01000036">
    <property type="protein sequence ID" value="SPO42053.1"/>
    <property type="molecule type" value="Genomic_DNA"/>
</dbReference>
<feature type="compositionally biased region" description="Polar residues" evidence="1">
    <location>
        <begin position="1004"/>
        <end position="1013"/>
    </location>
</feature>
<organism evidence="3 4">
    <name type="scientific">Pseudozyma flocculosa</name>
    <dbReference type="NCBI Taxonomy" id="84751"/>
    <lineage>
        <taxon>Eukaryota</taxon>
        <taxon>Fungi</taxon>
        <taxon>Dikarya</taxon>
        <taxon>Basidiomycota</taxon>
        <taxon>Ustilaginomycotina</taxon>
        <taxon>Ustilaginomycetes</taxon>
        <taxon>Ustilaginales</taxon>
        <taxon>Ustilaginaceae</taxon>
        <taxon>Pseudozyma</taxon>
    </lineage>
</organism>